<feature type="site" description="Crucial to convey clamshell closure to channel opening" evidence="17">
    <location>
        <position position="579"/>
    </location>
</feature>
<reference evidence="23" key="3">
    <citation type="submission" date="2022-06" db="UniProtKB">
        <authorList>
            <consortium name="EnsemblMetazoa"/>
        </authorList>
    </citation>
    <scope>IDENTIFICATION</scope>
</reference>
<dbReference type="SUPFAM" id="SSF53850">
    <property type="entry name" value="Periplasmic binding protein-like II"/>
    <property type="match status" value="1"/>
</dbReference>
<evidence type="ECO:0000256" key="3">
    <source>
        <dbReference type="ARBA" id="ARBA00022475"/>
    </source>
</evidence>
<feature type="transmembrane region" description="Helical" evidence="19">
    <location>
        <begin position="740"/>
        <end position="760"/>
    </location>
</feature>
<evidence type="ECO:0000256" key="8">
    <source>
        <dbReference type="ARBA" id="ARBA00023065"/>
    </source>
</evidence>
<dbReference type="InterPro" id="IPR015683">
    <property type="entry name" value="Ionotropic_Glu_rcpt"/>
</dbReference>
<dbReference type="EnsemblMetazoa" id="SSS_6583s_mrna">
    <property type="protein sequence ID" value="KAF7493897.1"/>
    <property type="gene ID" value="SSS_6583"/>
</dbReference>
<evidence type="ECO:0000256" key="4">
    <source>
        <dbReference type="ARBA" id="ARBA00022692"/>
    </source>
</evidence>
<dbReference type="Gene3D" id="3.40.190.10">
    <property type="entry name" value="Periplasmic binding protein-like II"/>
    <property type="match status" value="2"/>
</dbReference>
<dbReference type="Gene3D" id="1.10.287.70">
    <property type="match status" value="1"/>
</dbReference>
<dbReference type="Gene3D" id="3.40.50.2300">
    <property type="match status" value="2"/>
</dbReference>
<evidence type="ECO:0000256" key="13">
    <source>
        <dbReference type="ARBA" id="ARBA00023286"/>
    </source>
</evidence>
<keyword evidence="18" id="KW-1015">Disulfide bond</keyword>
<dbReference type="Proteomes" id="UP000070412">
    <property type="component" value="Unassembled WGS sequence"/>
</dbReference>
<evidence type="ECO:0000313" key="23">
    <source>
        <dbReference type="EnsemblMetazoa" id="KAF7493897.1"/>
    </source>
</evidence>
<dbReference type="InterPro" id="IPR001320">
    <property type="entry name" value="Iontro_rcpt_C"/>
</dbReference>
<dbReference type="Pfam" id="PF00060">
    <property type="entry name" value="Lig_chan"/>
    <property type="match status" value="1"/>
</dbReference>
<keyword evidence="4 19" id="KW-0812">Transmembrane</keyword>
<dbReference type="GO" id="GO:0045211">
    <property type="term" value="C:postsynaptic membrane"/>
    <property type="evidence" value="ECO:0007669"/>
    <property type="project" value="UniProtKB-SubCell"/>
</dbReference>
<evidence type="ECO:0000313" key="22">
    <source>
        <dbReference type="EMBL" id="KAF7493897.1"/>
    </source>
</evidence>
<evidence type="ECO:0000256" key="6">
    <source>
        <dbReference type="ARBA" id="ARBA00022989"/>
    </source>
</evidence>
<dbReference type="FunFam" id="3.40.190.10:FF:000001">
    <property type="entry name" value="Glutamate receptor ionotropic, kainate 2"/>
    <property type="match status" value="1"/>
</dbReference>
<dbReference type="PRINTS" id="PR00177">
    <property type="entry name" value="NMDARECEPTOR"/>
</dbReference>
<feature type="domain" description="Ionotropic glutamate receptor C-terminal" evidence="20">
    <location>
        <begin position="342"/>
        <end position="714"/>
    </location>
</feature>
<comment type="similarity">
    <text evidence="1">Belongs to the glutamate-gated ion channel (TC 1.A.10.1) family.</text>
</comment>
<dbReference type="InterPro" id="IPR019594">
    <property type="entry name" value="Glu/Gly-bd"/>
</dbReference>
<keyword evidence="2" id="KW-0813">Transport</keyword>
<keyword evidence="11" id="KW-0325">Glycoprotein</keyword>
<evidence type="ECO:0000256" key="19">
    <source>
        <dbReference type="SAM" id="Phobius"/>
    </source>
</evidence>
<proteinExistence type="inferred from homology"/>
<feature type="binding site" evidence="16">
    <location>
        <position position="650"/>
    </location>
    <ligand>
        <name>L-glutamate</name>
        <dbReference type="ChEBI" id="CHEBI:29985"/>
    </ligand>
</feature>
<organism evidence="22">
    <name type="scientific">Sarcoptes scabiei</name>
    <name type="common">Itch mite</name>
    <name type="synonym">Acarus scabiei</name>
    <dbReference type="NCBI Taxonomy" id="52283"/>
    <lineage>
        <taxon>Eukaryota</taxon>
        <taxon>Metazoa</taxon>
        <taxon>Ecdysozoa</taxon>
        <taxon>Arthropoda</taxon>
        <taxon>Chelicerata</taxon>
        <taxon>Arachnida</taxon>
        <taxon>Acari</taxon>
        <taxon>Acariformes</taxon>
        <taxon>Sarcoptiformes</taxon>
        <taxon>Astigmata</taxon>
        <taxon>Psoroptidia</taxon>
        <taxon>Sarcoptoidea</taxon>
        <taxon>Sarcoptidae</taxon>
        <taxon>Sarcoptinae</taxon>
        <taxon>Sarcoptes</taxon>
    </lineage>
</organism>
<sequence length="819" mass="95321">MIHLFTENSMNSIAIRWIRRFETIEEVNLLLHNLELDSGPLDHKYIVLECRHLKQARSIIINHVRDIFISARNYHFIVTNHLISLDEFFDERKFKELQVVNITLMQLSIRQRITLHQKPSNRFSQSSQSQNNDYDFGEIFAGNLLSEFYRLYQQEEFERKPILKKDVIDHNDELSSAVKRKLLFIDWLRTHGLLIIDAVDLLWRAFRSSSSFSSSLFSMRDNNLSRETTLSLINMKKSQPIDNNSTTNFKIDDNSRICYAPSIESKLFGQNLRDSIAKLENQDNDGLSGSFDFDRFGSRINFTIDIIESDWQLVIHEWFRLNENLTTRNNKLNNENDFNDKIYYVTSIVEEPYLIVKNNPANKILKGNDRFEGYSKDLADLIAQHLNITYEMHLVKDSKYGGIVKNDSKDWNGMVGELIRQEADIAIAPLTITSARERVIDFTKPFMSLGISIMIKKPQKKNPGVFSFMNPLSYEIWMCVILAYVGVSVVLFLVSRFSPHEWRYEETIYGPHVSNDFSLYNSLWFALGAIMQQGCDVYPRSVAGRIVGSVWWFFTLILLSTYTANLAAFLTVERMVTPINSADDLVKQTEIEYGVLRDSSSMEFFRRSKIAVHQRMWDFMKSRQHVFVDSYADGIRRVRESKGKYAFLIESTKNDYVKERKPCDTMKVGRNFDAKGYGVATPRGSILREKLNLAILYLIENGDLARLENRWWFDRSECKSEEQKDTNQYTLTLNSVAGCFYILISGLVLAMMVSFGEFFLKAKHDSIRYNITVLEAMHSILSISITGRPTKIVRNFQTKIDNQNLNEIVPEHHYDHQIY</sequence>
<keyword evidence="3" id="KW-1003">Cell membrane</keyword>
<keyword evidence="12" id="KW-0628">Postsynaptic cell membrane</keyword>
<dbReference type="FunFam" id="3.40.190.10:FF:000087">
    <property type="entry name" value="glutamate receptor 4 isoform X2"/>
    <property type="match status" value="1"/>
</dbReference>
<dbReference type="InterPro" id="IPR001508">
    <property type="entry name" value="Iono_Glu_rcpt_met"/>
</dbReference>
<feature type="transmembrane region" description="Helical" evidence="19">
    <location>
        <begin position="474"/>
        <end position="494"/>
    </location>
</feature>
<evidence type="ECO:0000313" key="24">
    <source>
        <dbReference type="Proteomes" id="UP000070412"/>
    </source>
</evidence>
<evidence type="ECO:0000256" key="11">
    <source>
        <dbReference type="ARBA" id="ARBA00023180"/>
    </source>
</evidence>
<keyword evidence="24" id="KW-1185">Reference proteome</keyword>
<gene>
    <name evidence="22" type="ORF">SSS_6583</name>
</gene>
<evidence type="ECO:0000256" key="1">
    <source>
        <dbReference type="ARBA" id="ARBA00008685"/>
    </source>
</evidence>
<dbReference type="GO" id="GO:0022824">
    <property type="term" value="F:transmitter-gated monoatomic ion channel activity"/>
    <property type="evidence" value="ECO:0007669"/>
    <property type="project" value="UniProtKB-ARBA"/>
</dbReference>
<evidence type="ECO:0000256" key="17">
    <source>
        <dbReference type="PIRSR" id="PIRSR601508-2"/>
    </source>
</evidence>
<evidence type="ECO:0000256" key="9">
    <source>
        <dbReference type="ARBA" id="ARBA00023136"/>
    </source>
</evidence>
<evidence type="ECO:0000256" key="18">
    <source>
        <dbReference type="PIRSR" id="PIRSR601508-3"/>
    </source>
</evidence>
<dbReference type="GO" id="GO:0007166">
    <property type="term" value="P:cell surface receptor signaling pathway"/>
    <property type="evidence" value="ECO:0007669"/>
    <property type="project" value="UniProtKB-ARBA"/>
</dbReference>
<feature type="binding site" evidence="16">
    <location>
        <position position="431"/>
    </location>
    <ligand>
        <name>L-glutamate</name>
        <dbReference type="ChEBI" id="CHEBI:29985"/>
    </ligand>
</feature>
<feature type="binding site" evidence="16">
    <location>
        <position position="436"/>
    </location>
    <ligand>
        <name>L-glutamate</name>
        <dbReference type="ChEBI" id="CHEBI:29985"/>
    </ligand>
</feature>
<name>A0A834RE56_SARSC</name>
<reference evidence="24" key="1">
    <citation type="journal article" date="2020" name="PLoS Negl. Trop. Dis.">
        <title>High-quality nuclear genome for Sarcoptes scabiei-A critical resource for a neglected parasite.</title>
        <authorList>
            <person name="Korhonen P.K."/>
            <person name="Gasser R.B."/>
            <person name="Ma G."/>
            <person name="Wang T."/>
            <person name="Stroehlein A.J."/>
            <person name="Young N.D."/>
            <person name="Ang C.S."/>
            <person name="Fernando D.D."/>
            <person name="Lu H.C."/>
            <person name="Taylor S."/>
            <person name="Reynolds S.L."/>
            <person name="Mofiz E."/>
            <person name="Najaraj S.H."/>
            <person name="Gowda H."/>
            <person name="Madugundu A."/>
            <person name="Renuse S."/>
            <person name="Holt D."/>
            <person name="Pandey A."/>
            <person name="Papenfuss A.T."/>
            <person name="Fischer K."/>
        </authorList>
    </citation>
    <scope>NUCLEOTIDE SEQUENCE [LARGE SCALE GENOMIC DNA]</scope>
</reference>
<dbReference type="AlphaFoldDB" id="A0A834RE56"/>
<reference evidence="22" key="2">
    <citation type="submission" date="2020-01" db="EMBL/GenBank/DDBJ databases">
        <authorList>
            <person name="Korhonen P.K.K."/>
            <person name="Guangxu M.G."/>
            <person name="Wang T.W."/>
            <person name="Stroehlein A.J.S."/>
            <person name="Young N.D."/>
            <person name="Ang C.-S.A."/>
            <person name="Fernando D.W.F."/>
            <person name="Lu H.L."/>
            <person name="Taylor S.T."/>
            <person name="Ehtesham M.E.M."/>
            <person name="Najaraj S.H.N."/>
            <person name="Harsha G.H.G."/>
            <person name="Madugundu A.M."/>
            <person name="Renuse S.R."/>
            <person name="Holt D.H."/>
            <person name="Pandey A.P."/>
            <person name="Papenfuss A.P."/>
            <person name="Gasser R.B.G."/>
            <person name="Fischer K.F."/>
        </authorList>
    </citation>
    <scope>NUCLEOTIDE SEQUENCE</scope>
    <source>
        <strain evidence="22">SSS_KF_BRIS2020</strain>
    </source>
</reference>
<keyword evidence="9 19" id="KW-0472">Membrane</keyword>
<keyword evidence="5" id="KW-0732">Signal</keyword>
<evidence type="ECO:0000256" key="10">
    <source>
        <dbReference type="ARBA" id="ARBA00023170"/>
    </source>
</evidence>
<keyword evidence="8" id="KW-0406">Ion transport</keyword>
<dbReference type="SMART" id="SM00079">
    <property type="entry name" value="PBPe"/>
    <property type="match status" value="1"/>
</dbReference>
<feature type="binding site" evidence="16">
    <location>
        <position position="601"/>
    </location>
    <ligand>
        <name>L-glutamate</name>
        <dbReference type="ChEBI" id="CHEBI:29985"/>
    </ligand>
</feature>
<dbReference type="FunFam" id="1.10.287.70:FF:000067">
    <property type="entry name" value="glutamate receptor 2 isoform X1"/>
    <property type="match status" value="1"/>
</dbReference>
<evidence type="ECO:0000256" key="15">
    <source>
        <dbReference type="ARBA" id="ARBA00034104"/>
    </source>
</evidence>
<dbReference type="OrthoDB" id="5984008at2759"/>
<feature type="binding site" evidence="16">
    <location>
        <position position="600"/>
    </location>
    <ligand>
        <name>L-glutamate</name>
        <dbReference type="ChEBI" id="CHEBI:29985"/>
    </ligand>
</feature>
<keyword evidence="14" id="KW-0407">Ion channel</keyword>
<dbReference type="PANTHER" id="PTHR18966">
    <property type="entry name" value="IONOTROPIC GLUTAMATE RECEPTOR"/>
    <property type="match status" value="1"/>
</dbReference>
<feature type="transmembrane region" description="Helical" evidence="19">
    <location>
        <begin position="550"/>
        <end position="572"/>
    </location>
</feature>
<evidence type="ECO:0000259" key="20">
    <source>
        <dbReference type="SMART" id="SM00079"/>
    </source>
</evidence>
<feature type="domain" description="Ionotropic glutamate receptor L-glutamate and glycine-binding" evidence="21">
    <location>
        <begin position="352"/>
        <end position="420"/>
    </location>
</feature>
<evidence type="ECO:0000256" key="5">
    <source>
        <dbReference type="ARBA" id="ARBA00022729"/>
    </source>
</evidence>
<dbReference type="Pfam" id="PF10613">
    <property type="entry name" value="Lig_chan-Glu_bd"/>
    <property type="match status" value="1"/>
</dbReference>
<keyword evidence="6 19" id="KW-1133">Transmembrane helix</keyword>
<feature type="disulfide bond" evidence="18">
    <location>
        <begin position="663"/>
        <end position="718"/>
    </location>
</feature>
<evidence type="ECO:0000256" key="14">
    <source>
        <dbReference type="ARBA" id="ARBA00023303"/>
    </source>
</evidence>
<protein>
    <submittedName>
        <fullName evidence="22">Glutamate receptor 4</fullName>
    </submittedName>
</protein>
<evidence type="ECO:0000256" key="2">
    <source>
        <dbReference type="ARBA" id="ARBA00022448"/>
    </source>
</evidence>
<dbReference type="EMBL" id="WVUK01000054">
    <property type="protein sequence ID" value="KAF7493897.1"/>
    <property type="molecule type" value="Genomic_DNA"/>
</dbReference>
<keyword evidence="13" id="KW-1071">Ligand-gated ion channel</keyword>
<accession>A0A834RE56</accession>
<dbReference type="SUPFAM" id="SSF81324">
    <property type="entry name" value="Voltage-gated potassium channels"/>
    <property type="match status" value="1"/>
</dbReference>
<comment type="subcellular location">
    <subcellularLocation>
        <location evidence="15">Postsynaptic cell membrane</location>
        <topology evidence="15">Multi-pass membrane protein</topology>
    </subcellularLocation>
</comment>
<keyword evidence="7" id="KW-0770">Synapse</keyword>
<keyword evidence="10 22" id="KW-0675">Receptor</keyword>
<dbReference type="SMART" id="SM00918">
    <property type="entry name" value="Lig_chan-Glu_bd"/>
    <property type="match status" value="1"/>
</dbReference>
<evidence type="ECO:0000256" key="16">
    <source>
        <dbReference type="PIRSR" id="PIRSR601508-1"/>
    </source>
</evidence>
<feature type="binding site" evidence="16">
    <location>
        <position position="429"/>
    </location>
    <ligand>
        <name>L-glutamate</name>
        <dbReference type="ChEBI" id="CHEBI:29985"/>
    </ligand>
</feature>
<evidence type="ECO:0000259" key="21">
    <source>
        <dbReference type="SMART" id="SM00918"/>
    </source>
</evidence>
<evidence type="ECO:0000256" key="12">
    <source>
        <dbReference type="ARBA" id="ARBA00023257"/>
    </source>
</evidence>
<evidence type="ECO:0000256" key="7">
    <source>
        <dbReference type="ARBA" id="ARBA00023018"/>
    </source>
</evidence>
<feature type="site" description="Interaction with the cone snail toxin Con-ikot-ikot" evidence="17">
    <location>
        <position position="606"/>
    </location>
</feature>